<evidence type="ECO:0000256" key="6">
    <source>
        <dbReference type="ARBA" id="ARBA00023136"/>
    </source>
</evidence>
<feature type="transmembrane region" description="Helical" evidence="7">
    <location>
        <begin position="270"/>
        <end position="295"/>
    </location>
</feature>
<dbReference type="PANTHER" id="PTHR23501:SF197">
    <property type="entry name" value="COMD"/>
    <property type="match status" value="1"/>
</dbReference>
<dbReference type="InterPro" id="IPR036259">
    <property type="entry name" value="MFS_trans_sf"/>
</dbReference>
<dbReference type="Proteomes" id="UP001304769">
    <property type="component" value="Unassembled WGS sequence"/>
</dbReference>
<proteinExistence type="predicted"/>
<dbReference type="Gene3D" id="1.20.1720.10">
    <property type="entry name" value="Multidrug resistance protein D"/>
    <property type="match status" value="1"/>
</dbReference>
<dbReference type="RefSeq" id="WP_323277715.1">
    <property type="nucleotide sequence ID" value="NZ_JAYGGQ010000001.1"/>
</dbReference>
<dbReference type="Pfam" id="PF07690">
    <property type="entry name" value="MFS_1"/>
    <property type="match status" value="1"/>
</dbReference>
<feature type="transmembrane region" description="Helical" evidence="7">
    <location>
        <begin position="74"/>
        <end position="101"/>
    </location>
</feature>
<feature type="transmembrane region" description="Helical" evidence="7">
    <location>
        <begin position="226"/>
        <end position="250"/>
    </location>
</feature>
<dbReference type="PANTHER" id="PTHR23501">
    <property type="entry name" value="MAJOR FACILITATOR SUPERFAMILY"/>
    <property type="match status" value="1"/>
</dbReference>
<comment type="subcellular location">
    <subcellularLocation>
        <location evidence="1">Cell membrane</location>
        <topology evidence="1">Multi-pass membrane protein</topology>
    </subcellularLocation>
</comment>
<feature type="transmembrane region" description="Helical" evidence="7">
    <location>
        <begin position="307"/>
        <end position="329"/>
    </location>
</feature>
<evidence type="ECO:0000256" key="3">
    <source>
        <dbReference type="ARBA" id="ARBA00022475"/>
    </source>
</evidence>
<keyword evidence="3" id="KW-1003">Cell membrane</keyword>
<dbReference type="InterPro" id="IPR011701">
    <property type="entry name" value="MFS"/>
</dbReference>
<keyword evidence="4 7" id="KW-0812">Transmembrane</keyword>
<evidence type="ECO:0000256" key="5">
    <source>
        <dbReference type="ARBA" id="ARBA00022989"/>
    </source>
</evidence>
<accession>A0ABU5T2T4</accession>
<dbReference type="SUPFAM" id="SSF103473">
    <property type="entry name" value="MFS general substrate transporter"/>
    <property type="match status" value="1"/>
</dbReference>
<feature type="transmembrane region" description="Helical" evidence="7">
    <location>
        <begin position="107"/>
        <end position="125"/>
    </location>
</feature>
<feature type="transmembrane region" description="Helical" evidence="7">
    <location>
        <begin position="43"/>
        <end position="62"/>
    </location>
</feature>
<feature type="transmembrane region" description="Helical" evidence="7">
    <location>
        <begin position="7"/>
        <end position="31"/>
    </location>
</feature>
<organism evidence="9 10">
    <name type="scientific">Sinomonas terricola</name>
    <dbReference type="NCBI Taxonomy" id="3110330"/>
    <lineage>
        <taxon>Bacteria</taxon>
        <taxon>Bacillati</taxon>
        <taxon>Actinomycetota</taxon>
        <taxon>Actinomycetes</taxon>
        <taxon>Micrococcales</taxon>
        <taxon>Micrococcaceae</taxon>
        <taxon>Sinomonas</taxon>
    </lineage>
</organism>
<dbReference type="PROSITE" id="PS50850">
    <property type="entry name" value="MFS"/>
    <property type="match status" value="1"/>
</dbReference>
<keyword evidence="10" id="KW-1185">Reference proteome</keyword>
<evidence type="ECO:0000256" key="2">
    <source>
        <dbReference type="ARBA" id="ARBA00022448"/>
    </source>
</evidence>
<sequence length="688" mass="73066">MTHRQILLVIYGLMAGMFLSSLDQTIVGTAIRTIGDDLHGLDQQAWVTTAYLITSTIATPIYGKLSDLFGRRPLYIFGLGVFIVGSLLSSFSTSMLMLAVFRAFQGVGAGALMSLPLAIMGDILAPRERAKYQGYFLAVFAVSSVIGPLIGGLFSGASQILFISGWRWVFLVNVPIGFIALGMVLAFLHLPKFHDRSTARIDWWGATSVIATLVPLLLVAEQGREWGWTSAASITCYAIGAIGLASFVIVETAMKDDAIIPLRLFRSSTFSMATVLGFLVGFAMFGAMLTLPLYLQLVTGLTPTESGFATLPMVGGLMVASIISGQIVARTGKYRIFPITGTLFTACGYLVLTFMTIDKPLWYLMIAMFLIGLGLGQLMQSLTLATQNAVDPRDMGVATSSSTFFRQIGGTMGTAVLLSILFAVMPANIQTAMQNKDDLTTALDTALTPSVATDPANAGIMQQLWNPIVTPVKQQVQAGLDQGAAAAKQAADQAVTQQVTAAVQQQVAAGRVPAAAAPSVIEQQVAAAKPAAEQKALETAAQKAGAAVVDGRLVVDYSNQAQRAAIVDKLVPTMIDQLKNAKSGQSSTASTSDTSYLKGADARLTRPFMAGFNASAVSIYWVGLGVILLAFILSWFFKTPPLRQRSALQEQADKQGTLDDLEVYAMEAAAEAGSPVGPDTGSIRVHRP</sequence>
<evidence type="ECO:0000256" key="7">
    <source>
        <dbReference type="SAM" id="Phobius"/>
    </source>
</evidence>
<dbReference type="NCBIfam" id="TIGR00711">
    <property type="entry name" value="efflux_EmrB"/>
    <property type="match status" value="1"/>
</dbReference>
<reference evidence="9 10" key="1">
    <citation type="submission" date="2023-12" db="EMBL/GenBank/DDBJ databases">
        <title>Sinomonas terricola sp. nov, isolated from litchi orchard soil in Guangdong, PR China.</title>
        <authorList>
            <person name="Jiaxin W."/>
            <person name="Yang Z."/>
            <person name="Honghui Z."/>
        </authorList>
    </citation>
    <scope>NUCLEOTIDE SEQUENCE [LARGE SCALE GENOMIC DNA]</scope>
    <source>
        <strain evidence="9 10">JGH33</strain>
    </source>
</reference>
<feature type="transmembrane region" description="Helical" evidence="7">
    <location>
        <begin position="201"/>
        <end position="220"/>
    </location>
</feature>
<dbReference type="InterPro" id="IPR004638">
    <property type="entry name" value="EmrB-like"/>
</dbReference>
<gene>
    <name evidence="9" type="ORF">SPF06_04460</name>
</gene>
<feature type="transmembrane region" description="Helical" evidence="7">
    <location>
        <begin position="619"/>
        <end position="637"/>
    </location>
</feature>
<evidence type="ECO:0000256" key="4">
    <source>
        <dbReference type="ARBA" id="ARBA00022692"/>
    </source>
</evidence>
<dbReference type="EMBL" id="JAYGGQ010000001">
    <property type="protein sequence ID" value="MEA5453969.1"/>
    <property type="molecule type" value="Genomic_DNA"/>
</dbReference>
<evidence type="ECO:0000313" key="9">
    <source>
        <dbReference type="EMBL" id="MEA5453969.1"/>
    </source>
</evidence>
<keyword evidence="6 7" id="KW-0472">Membrane</keyword>
<feature type="transmembrane region" description="Helical" evidence="7">
    <location>
        <begin position="404"/>
        <end position="425"/>
    </location>
</feature>
<evidence type="ECO:0000259" key="8">
    <source>
        <dbReference type="PROSITE" id="PS50850"/>
    </source>
</evidence>
<feature type="transmembrane region" description="Helical" evidence="7">
    <location>
        <begin position="168"/>
        <end position="189"/>
    </location>
</feature>
<evidence type="ECO:0000313" key="10">
    <source>
        <dbReference type="Proteomes" id="UP001304769"/>
    </source>
</evidence>
<protein>
    <submittedName>
        <fullName evidence="9">MDR family MFS transporter</fullName>
    </submittedName>
</protein>
<feature type="transmembrane region" description="Helical" evidence="7">
    <location>
        <begin position="361"/>
        <end position="384"/>
    </location>
</feature>
<keyword evidence="2" id="KW-0813">Transport</keyword>
<feature type="transmembrane region" description="Helical" evidence="7">
    <location>
        <begin position="336"/>
        <end position="355"/>
    </location>
</feature>
<evidence type="ECO:0000256" key="1">
    <source>
        <dbReference type="ARBA" id="ARBA00004651"/>
    </source>
</evidence>
<dbReference type="Gene3D" id="1.20.1250.20">
    <property type="entry name" value="MFS general substrate transporter like domains"/>
    <property type="match status" value="1"/>
</dbReference>
<dbReference type="CDD" id="cd17502">
    <property type="entry name" value="MFS_Azr1_MDR_like"/>
    <property type="match status" value="1"/>
</dbReference>
<name>A0ABU5T2T4_9MICC</name>
<comment type="caution">
    <text evidence="9">The sequence shown here is derived from an EMBL/GenBank/DDBJ whole genome shotgun (WGS) entry which is preliminary data.</text>
</comment>
<dbReference type="InterPro" id="IPR020846">
    <property type="entry name" value="MFS_dom"/>
</dbReference>
<feature type="domain" description="Major facilitator superfamily (MFS) profile" evidence="8">
    <location>
        <begin position="9"/>
        <end position="452"/>
    </location>
</feature>
<feature type="transmembrane region" description="Helical" evidence="7">
    <location>
        <begin position="137"/>
        <end position="162"/>
    </location>
</feature>
<keyword evidence="5 7" id="KW-1133">Transmembrane helix</keyword>